<evidence type="ECO:0000313" key="2">
    <source>
        <dbReference type="EMBL" id="JAU09689.1"/>
    </source>
</evidence>
<proteinExistence type="predicted"/>
<feature type="region of interest" description="Disordered" evidence="1">
    <location>
        <begin position="1"/>
        <end position="32"/>
    </location>
</feature>
<reference evidence="2" key="1">
    <citation type="submission" date="2016-07" db="EMBL/GenBank/DDBJ databases">
        <title>De novo transcriptome assembly of four accessions of the metal hyperaccumulator plant Noccaea caerulescens.</title>
        <authorList>
            <person name="Blande D."/>
            <person name="Halimaa P."/>
            <person name="Tervahauta A.I."/>
            <person name="Aarts M.G."/>
            <person name="Karenlampi S.O."/>
        </authorList>
    </citation>
    <scope>NUCLEOTIDE SEQUENCE</scope>
</reference>
<sequence length="75" mass="8742">MSKRIANVEETQNRYGKQSQNVQRKRKKKKSKTQIILKPNLFPKIHQKQKGRVEGTSNYCLELKKQSTGKALLET</sequence>
<feature type="compositionally biased region" description="Basic residues" evidence="1">
    <location>
        <begin position="23"/>
        <end position="32"/>
    </location>
</feature>
<dbReference type="EMBL" id="GEVI01022631">
    <property type="protein sequence ID" value="JAU09689.1"/>
    <property type="molecule type" value="Transcribed_RNA"/>
</dbReference>
<evidence type="ECO:0000256" key="1">
    <source>
        <dbReference type="SAM" id="MobiDB-lite"/>
    </source>
</evidence>
<dbReference type="AlphaFoldDB" id="A0A1J3CP43"/>
<organism evidence="2">
    <name type="scientific">Noccaea caerulescens</name>
    <name type="common">Alpine penny-cress</name>
    <name type="synonym">Thlaspi caerulescens</name>
    <dbReference type="NCBI Taxonomy" id="107243"/>
    <lineage>
        <taxon>Eukaryota</taxon>
        <taxon>Viridiplantae</taxon>
        <taxon>Streptophyta</taxon>
        <taxon>Embryophyta</taxon>
        <taxon>Tracheophyta</taxon>
        <taxon>Spermatophyta</taxon>
        <taxon>Magnoliopsida</taxon>
        <taxon>eudicotyledons</taxon>
        <taxon>Gunneridae</taxon>
        <taxon>Pentapetalae</taxon>
        <taxon>rosids</taxon>
        <taxon>malvids</taxon>
        <taxon>Brassicales</taxon>
        <taxon>Brassicaceae</taxon>
        <taxon>Coluteocarpeae</taxon>
        <taxon>Noccaea</taxon>
    </lineage>
</organism>
<protein>
    <submittedName>
        <fullName evidence="2">Uncharacterized protein</fullName>
    </submittedName>
</protein>
<gene>
    <name evidence="2" type="ORF">GA_TR17628_c1_g1_i1_g.56309</name>
</gene>
<accession>A0A1J3CP43</accession>
<name>A0A1J3CP43_NOCCA</name>